<evidence type="ECO:0000313" key="2">
    <source>
        <dbReference type="EMBL" id="TQL95936.1"/>
    </source>
</evidence>
<dbReference type="InterPro" id="IPR024344">
    <property type="entry name" value="MDMPI_metal-binding"/>
</dbReference>
<dbReference type="GO" id="GO:0046872">
    <property type="term" value="F:metal ion binding"/>
    <property type="evidence" value="ECO:0007669"/>
    <property type="project" value="InterPro"/>
</dbReference>
<comment type="caution">
    <text evidence="2">The sequence shown here is derived from an EMBL/GenBank/DDBJ whole genome shotgun (WGS) entry which is preliminary data.</text>
</comment>
<sequence>MVGLTTYRLPILRGSAGALIACVVSDTGQPSRLPESIVGRMADSPEGPLDRFVLSSAGFERRLRAVRPGQWAWPTPCTEWNVRRLVNHMTRGNLNYVGLLQGGTSEEFLRLRDADALGTDPVGAYARSAEECAEAFAAPGALERILDYPLGKVAGRQALAVRTTDATVHTWDLARAIGVDDVLDAGLVTWIDDHLEDIYAGLAETPVAVDTTHRFFAAPEGVLAADASRQDRLLRRMGRTPAQGR</sequence>
<dbReference type="SUPFAM" id="SSF109854">
    <property type="entry name" value="DinB/YfiT-like putative metalloenzymes"/>
    <property type="match status" value="1"/>
</dbReference>
<protein>
    <submittedName>
        <fullName evidence="2">Uncharacterized protein (TIGR03086 family)</fullName>
    </submittedName>
</protein>
<keyword evidence="3" id="KW-1185">Reference proteome</keyword>
<reference evidence="2 3" key="1">
    <citation type="submission" date="2019-06" db="EMBL/GenBank/DDBJ databases">
        <title>Sequencing the genomes of 1000 actinobacteria strains.</title>
        <authorList>
            <person name="Klenk H.-P."/>
        </authorList>
    </citation>
    <scope>NUCLEOTIDE SEQUENCE [LARGE SCALE GENOMIC DNA]</scope>
    <source>
        <strain evidence="2 3">DSM 102200</strain>
    </source>
</reference>
<dbReference type="Pfam" id="PF11716">
    <property type="entry name" value="MDMPI_N"/>
    <property type="match status" value="1"/>
</dbReference>
<dbReference type="InterPro" id="IPR017520">
    <property type="entry name" value="CHP03086"/>
</dbReference>
<gene>
    <name evidence="2" type="ORF">FB559_1448</name>
</gene>
<evidence type="ECO:0000313" key="3">
    <source>
        <dbReference type="Proteomes" id="UP000316096"/>
    </source>
</evidence>
<evidence type="ECO:0000259" key="1">
    <source>
        <dbReference type="Pfam" id="PF11716"/>
    </source>
</evidence>
<dbReference type="Proteomes" id="UP000316096">
    <property type="component" value="Unassembled WGS sequence"/>
</dbReference>
<dbReference type="NCBIfam" id="TIGR03083">
    <property type="entry name" value="maleylpyruvate isomerase family mycothiol-dependent enzyme"/>
    <property type="match status" value="1"/>
</dbReference>
<dbReference type="InterPro" id="IPR017517">
    <property type="entry name" value="Maleyloyr_isom"/>
</dbReference>
<dbReference type="InterPro" id="IPR034660">
    <property type="entry name" value="DinB/YfiT-like"/>
</dbReference>
<feature type="domain" description="Mycothiol-dependent maleylpyruvate isomerase metal-binding" evidence="1">
    <location>
        <begin position="57"/>
        <end position="174"/>
    </location>
</feature>
<accession>A0A543CFQ0</accession>
<proteinExistence type="predicted"/>
<name>A0A543CFQ0_9ACTN</name>
<dbReference type="AlphaFoldDB" id="A0A543CFQ0"/>
<dbReference type="EMBL" id="VFOZ01000001">
    <property type="protein sequence ID" value="TQL95936.1"/>
    <property type="molecule type" value="Genomic_DNA"/>
</dbReference>
<organism evidence="2 3">
    <name type="scientific">Actinoallomurus bryophytorum</name>
    <dbReference type="NCBI Taxonomy" id="1490222"/>
    <lineage>
        <taxon>Bacteria</taxon>
        <taxon>Bacillati</taxon>
        <taxon>Actinomycetota</taxon>
        <taxon>Actinomycetes</taxon>
        <taxon>Streptosporangiales</taxon>
        <taxon>Thermomonosporaceae</taxon>
        <taxon>Actinoallomurus</taxon>
    </lineage>
</organism>
<dbReference type="NCBIfam" id="TIGR03086">
    <property type="entry name" value="TIGR03086 family metal-binding protein"/>
    <property type="match status" value="1"/>
</dbReference>
<dbReference type="Gene3D" id="1.20.120.450">
    <property type="entry name" value="dinb family like domain"/>
    <property type="match status" value="1"/>
</dbReference>